<sequence length="491" mass="49899">MRGLMRRLMEGRRGRAWAAVAVGVGLCGIPASAGAIGTGAGDPYVFAEGAQNVRGAQSSSDAPRLTTGQTYRSSLGAGADATAHYRVALDGAANAYVSVVAVPPLGSGTKAAASDGVTVTLQDRAGNECDSQRATFRAGAYPRPVAAVVERLVKTGGVRCQSAETYDVAVERVSEAGSTDGTWGLELKVATEPGLVTPATTGTPRNGSSASVRPPSGSGTQRSGGTGFNDARALSEGAWKDRVGPGQSHFFRVPVDWGQRLSVEAGLNSSAEGSAHAGSVSDAFDVQLYNPARAPVTAKDATYAGDPVSVTFDPLSPVAYENRYLASDEQAAMRFAGWYYLKVSVNPAVARKLKDKAPVVTLRVTVGGDAVQPPDYVRDAGDFQVTDADRKAAENGAGGAVWEDLEVAQGGAAGGSADEGRGRGESGGSSGPGSADSGTSAGAGSASSSSTSPRSTAMTVIGVAGIGTGTALLLWLAVWRAVAVRRVRVRS</sequence>
<gene>
    <name evidence="3" type="ORF">ABII15_19125</name>
</gene>
<feature type="region of interest" description="Disordered" evidence="1">
    <location>
        <begin position="411"/>
        <end position="455"/>
    </location>
</feature>
<organism evidence="3">
    <name type="scientific">Streptomyces tabacisoli</name>
    <dbReference type="NCBI Taxonomy" id="3156398"/>
    <lineage>
        <taxon>Bacteria</taxon>
        <taxon>Bacillati</taxon>
        <taxon>Actinomycetota</taxon>
        <taxon>Actinomycetes</taxon>
        <taxon>Kitasatosporales</taxon>
        <taxon>Streptomycetaceae</taxon>
        <taxon>Streptomyces</taxon>
    </lineage>
</organism>
<keyword evidence="2" id="KW-0812">Transmembrane</keyword>
<feature type="compositionally biased region" description="Low complexity" evidence="1">
    <location>
        <begin position="432"/>
        <end position="455"/>
    </location>
</feature>
<reference evidence="3" key="1">
    <citation type="submission" date="2024-06" db="EMBL/GenBank/DDBJ databases">
        <title>Streptomyces sp. strain HUAS MG91 genome sequences.</title>
        <authorList>
            <person name="Mo P."/>
        </authorList>
    </citation>
    <scope>NUCLEOTIDE SEQUENCE</scope>
    <source>
        <strain evidence="3">HUAS MG91</strain>
    </source>
</reference>
<dbReference type="EMBL" id="CP159534">
    <property type="protein sequence ID" value="XCJ71953.1"/>
    <property type="molecule type" value="Genomic_DNA"/>
</dbReference>
<evidence type="ECO:0000256" key="1">
    <source>
        <dbReference type="SAM" id="MobiDB-lite"/>
    </source>
</evidence>
<name>A0AAU8IVW5_9ACTN</name>
<feature type="transmembrane region" description="Helical" evidence="2">
    <location>
        <begin position="457"/>
        <end position="482"/>
    </location>
</feature>
<dbReference type="RefSeq" id="WP_353943550.1">
    <property type="nucleotide sequence ID" value="NZ_CP159534.1"/>
</dbReference>
<feature type="compositionally biased region" description="Polar residues" evidence="1">
    <location>
        <begin position="198"/>
        <end position="211"/>
    </location>
</feature>
<feature type="region of interest" description="Disordered" evidence="1">
    <location>
        <begin position="193"/>
        <end position="231"/>
    </location>
</feature>
<dbReference type="AlphaFoldDB" id="A0AAU8IVW5"/>
<accession>A0AAU8IVW5</accession>
<protein>
    <submittedName>
        <fullName evidence="3">Uncharacterized protein</fullName>
    </submittedName>
</protein>
<proteinExistence type="predicted"/>
<keyword evidence="2" id="KW-1133">Transmembrane helix</keyword>
<evidence type="ECO:0000256" key="2">
    <source>
        <dbReference type="SAM" id="Phobius"/>
    </source>
</evidence>
<keyword evidence="2" id="KW-0472">Membrane</keyword>
<evidence type="ECO:0000313" key="3">
    <source>
        <dbReference type="EMBL" id="XCJ71953.1"/>
    </source>
</evidence>
<dbReference type="KEGG" id="stac:ABII15_19125"/>